<evidence type="ECO:0000256" key="1">
    <source>
        <dbReference type="PIRSR" id="PIRSR011396-1"/>
    </source>
</evidence>
<dbReference type="Proteomes" id="UP000266693">
    <property type="component" value="Unassembled WGS sequence"/>
</dbReference>
<dbReference type="GO" id="GO:0004497">
    <property type="term" value="F:monooxygenase activity"/>
    <property type="evidence" value="ECO:0007669"/>
    <property type="project" value="InterPro"/>
</dbReference>
<dbReference type="Gene3D" id="3.50.50.60">
    <property type="entry name" value="FAD/NAD(P)-binding domain"/>
    <property type="match status" value="1"/>
</dbReference>
<feature type="binding site" evidence="2">
    <location>
        <position position="342"/>
    </location>
    <ligand>
        <name>L-tryptophan</name>
        <dbReference type="ChEBI" id="CHEBI:57912"/>
    </ligand>
</feature>
<dbReference type="AlphaFoldDB" id="A0A396RRY2"/>
<dbReference type="InterPro" id="IPR036188">
    <property type="entry name" value="FAD/NAD-bd_sf"/>
</dbReference>
<dbReference type="SUPFAM" id="SSF51905">
    <property type="entry name" value="FAD/NAD(P)-binding domain"/>
    <property type="match status" value="1"/>
</dbReference>
<evidence type="ECO:0000313" key="4">
    <source>
        <dbReference type="Proteomes" id="UP000266693"/>
    </source>
</evidence>
<sequence length="501" mass="55500">MNPIRSVVIVGGGTAGWMAAAAAARFLDDGRRTITLVESDAIGTVGVGEATIPPILGFNRLLGIDEAEFVRATQATFKLGIEFVDWGAIGERYLHPFGEHGRDFEGVAFHQFWLKHRAEAGIGPLSDYSMSSVAAAAGRFARPVPDPRSPLSGLGYAYHFDAGLYAAFLRRRAEAHGVTRIEGRIAAVERNGETGFVEAVVLDDGRRVTGELFIDCSGFRSLLLGETLGVGYRDWSHWLPCDRAIAAPCERTEPLLPYTRSTARPAGWQWRIPLQHRTGNGIVYAAAHMADDEAEALLLANLDGAAAGAPRRLSFTAGVRERLWDRNVVALGLSGGFIEPLESTSIHLIQTGISKLFWLFPDTRFSTVERDEYNRLMIDQFEYIRDFIVLHYKATRRDDTPFWRYVRDMPIPDSLAHKIALFREKGRVLRYDHDLFAIPNWVAVMLGQNIMPDGYDPMVDSMDDARVLSAMRQIAEANAAAARQMPTHADYIARHCAASPV</sequence>
<name>A0A396RRY2_9SPHN</name>
<keyword evidence="2" id="KW-0547">Nucleotide-binding</keyword>
<protein>
    <submittedName>
        <fullName evidence="3">Tryptophan 7-halogenase</fullName>
    </submittedName>
</protein>
<reference evidence="3 4" key="1">
    <citation type="submission" date="2018-08" db="EMBL/GenBank/DDBJ databases">
        <title>The multiple taxonomic identification of Sphingomonas gilva.</title>
        <authorList>
            <person name="Zhu D."/>
            <person name="Zheng S."/>
        </authorList>
    </citation>
    <scope>NUCLEOTIDE SEQUENCE [LARGE SCALE GENOMIC DNA]</scope>
    <source>
        <strain evidence="3 4">ZDH117</strain>
    </source>
</reference>
<comment type="caution">
    <text evidence="3">The sequence shown here is derived from an EMBL/GenBank/DDBJ whole genome shotgun (WGS) entry which is preliminary data.</text>
</comment>
<dbReference type="PIRSF" id="PIRSF011396">
    <property type="entry name" value="Trp_halogenase"/>
    <property type="match status" value="1"/>
</dbReference>
<accession>A0A396RRY2</accession>
<feature type="active site" evidence="1">
    <location>
        <position position="78"/>
    </location>
</feature>
<dbReference type="PANTHER" id="PTHR43747">
    <property type="entry name" value="FAD-BINDING PROTEIN"/>
    <property type="match status" value="1"/>
</dbReference>
<dbReference type="Pfam" id="PF04820">
    <property type="entry name" value="Trp_halogenase"/>
    <property type="match status" value="1"/>
</dbReference>
<dbReference type="EMBL" id="QWLV01000001">
    <property type="protein sequence ID" value="RHW19318.1"/>
    <property type="molecule type" value="Genomic_DNA"/>
</dbReference>
<feature type="binding site" evidence="2">
    <location>
        <position position="333"/>
    </location>
    <ligand>
        <name>FAD</name>
        <dbReference type="ChEBI" id="CHEBI:57692"/>
    </ligand>
</feature>
<keyword evidence="2" id="KW-0274">FAD</keyword>
<feature type="binding site" evidence="2">
    <location>
        <begin position="12"/>
        <end position="15"/>
    </location>
    <ligand>
        <name>FAD</name>
        <dbReference type="ChEBI" id="CHEBI:57692"/>
    </ligand>
</feature>
<feature type="binding site" evidence="2">
    <location>
        <position position="78"/>
    </location>
    <ligand>
        <name>7-chloro-L-tryptophan</name>
        <dbReference type="ChEBI" id="CHEBI:58713"/>
    </ligand>
</feature>
<dbReference type="GO" id="GO:0000166">
    <property type="term" value="F:nucleotide binding"/>
    <property type="evidence" value="ECO:0007669"/>
    <property type="project" value="UniProtKB-KW"/>
</dbReference>
<dbReference type="RefSeq" id="WP_118862824.1">
    <property type="nucleotide sequence ID" value="NZ_QWLV01000001.1"/>
</dbReference>
<dbReference type="InterPro" id="IPR006905">
    <property type="entry name" value="Flavin_halogenase"/>
</dbReference>
<feature type="binding site" evidence="2">
    <location>
        <position position="346"/>
    </location>
    <ligand>
        <name>L-tryptophan</name>
        <dbReference type="ChEBI" id="CHEBI:57912"/>
    </ligand>
</feature>
<keyword evidence="4" id="KW-1185">Reference proteome</keyword>
<dbReference type="InterPro" id="IPR050816">
    <property type="entry name" value="Flavin-dep_Halogenase_NPB"/>
</dbReference>
<organism evidence="3 4">
    <name type="scientific">Sphingomonas gilva</name>
    <dbReference type="NCBI Taxonomy" id="2305907"/>
    <lineage>
        <taxon>Bacteria</taxon>
        <taxon>Pseudomonadati</taxon>
        <taxon>Pseudomonadota</taxon>
        <taxon>Alphaproteobacteria</taxon>
        <taxon>Sphingomonadales</taxon>
        <taxon>Sphingomonadaceae</taxon>
        <taxon>Sphingomonas</taxon>
    </lineage>
</organism>
<evidence type="ECO:0000313" key="3">
    <source>
        <dbReference type="EMBL" id="RHW19318.1"/>
    </source>
</evidence>
<evidence type="ECO:0000256" key="2">
    <source>
        <dbReference type="PIRSR" id="PIRSR011396-2"/>
    </source>
</evidence>
<proteinExistence type="predicted"/>
<gene>
    <name evidence="3" type="ORF">D1610_04230</name>
</gene>
<dbReference type="InterPro" id="IPR033856">
    <property type="entry name" value="Trp_halogen"/>
</dbReference>
<dbReference type="PANTHER" id="PTHR43747:SF4">
    <property type="entry name" value="FLAVIN-DEPENDENT TRYPTOPHAN HALOGENASE"/>
    <property type="match status" value="1"/>
</dbReference>
<dbReference type="OrthoDB" id="462203at2"/>
<keyword evidence="2" id="KW-0285">Flavoprotein</keyword>